<dbReference type="NCBIfam" id="TIGR01509">
    <property type="entry name" value="HAD-SF-IA-v3"/>
    <property type="match status" value="1"/>
</dbReference>
<dbReference type="SFLD" id="SFLDG01129">
    <property type="entry name" value="C1.5:_HAD__Beta-PGM__Phosphata"/>
    <property type="match status" value="1"/>
</dbReference>
<accession>W2RVV5</accession>
<dbReference type="Gene3D" id="3.40.50.1000">
    <property type="entry name" value="HAD superfamily/HAD-like"/>
    <property type="match status" value="1"/>
</dbReference>
<reference evidence="5 6" key="1">
    <citation type="submission" date="2013-03" db="EMBL/GenBank/DDBJ databases">
        <title>The Genome Sequence of Phialophora europaea CBS 101466.</title>
        <authorList>
            <consortium name="The Broad Institute Genomics Platform"/>
            <person name="Cuomo C."/>
            <person name="de Hoog S."/>
            <person name="Gorbushina A."/>
            <person name="Walker B."/>
            <person name="Young S.K."/>
            <person name="Zeng Q."/>
            <person name="Gargeya S."/>
            <person name="Fitzgerald M."/>
            <person name="Haas B."/>
            <person name="Abouelleil A."/>
            <person name="Allen A.W."/>
            <person name="Alvarado L."/>
            <person name="Arachchi H.M."/>
            <person name="Berlin A.M."/>
            <person name="Chapman S.B."/>
            <person name="Gainer-Dewar J."/>
            <person name="Goldberg J."/>
            <person name="Griggs A."/>
            <person name="Gujja S."/>
            <person name="Hansen M."/>
            <person name="Howarth C."/>
            <person name="Imamovic A."/>
            <person name="Ireland A."/>
            <person name="Larimer J."/>
            <person name="McCowan C."/>
            <person name="Murphy C."/>
            <person name="Pearson M."/>
            <person name="Poon T.W."/>
            <person name="Priest M."/>
            <person name="Roberts A."/>
            <person name="Saif S."/>
            <person name="Shea T."/>
            <person name="Sisk P."/>
            <person name="Sykes S."/>
            <person name="Wortman J."/>
            <person name="Nusbaum C."/>
            <person name="Birren B."/>
        </authorList>
    </citation>
    <scope>NUCLEOTIDE SEQUENCE [LARGE SCALE GENOMIC DNA]</scope>
    <source>
        <strain evidence="5 6">CBS 101466</strain>
    </source>
</reference>
<dbReference type="RefSeq" id="XP_008717425.1">
    <property type="nucleotide sequence ID" value="XM_008719203.1"/>
</dbReference>
<keyword evidence="3" id="KW-0460">Magnesium</keyword>
<proteinExistence type="predicted"/>
<dbReference type="SFLD" id="SFLDS00003">
    <property type="entry name" value="Haloacid_Dehalogenase"/>
    <property type="match status" value="1"/>
</dbReference>
<evidence type="ECO:0000256" key="3">
    <source>
        <dbReference type="ARBA" id="ARBA00022842"/>
    </source>
</evidence>
<keyword evidence="4" id="KW-0119">Carbohydrate metabolism</keyword>
<dbReference type="EMBL" id="KB822720">
    <property type="protein sequence ID" value="ETN40582.1"/>
    <property type="molecule type" value="Genomic_DNA"/>
</dbReference>
<dbReference type="InterPro" id="IPR006439">
    <property type="entry name" value="HAD-SF_hydro_IA"/>
</dbReference>
<dbReference type="VEuPathDB" id="FungiDB:HMPREF1541_04859"/>
<dbReference type="GO" id="GO:0016791">
    <property type="term" value="F:phosphatase activity"/>
    <property type="evidence" value="ECO:0007669"/>
    <property type="project" value="UniProtKB-ARBA"/>
</dbReference>
<dbReference type="InterPro" id="IPR051600">
    <property type="entry name" value="Beta-PGM-like"/>
</dbReference>
<dbReference type="Pfam" id="PF00702">
    <property type="entry name" value="Hydrolase"/>
    <property type="match status" value="1"/>
</dbReference>
<dbReference type="InterPro" id="IPR036412">
    <property type="entry name" value="HAD-like_sf"/>
</dbReference>
<evidence type="ECO:0000256" key="2">
    <source>
        <dbReference type="ARBA" id="ARBA00022723"/>
    </source>
</evidence>
<evidence type="ECO:0000256" key="4">
    <source>
        <dbReference type="ARBA" id="ARBA00023277"/>
    </source>
</evidence>
<dbReference type="PANTHER" id="PTHR46193">
    <property type="entry name" value="6-PHOSPHOGLUCONATE PHOSPHATASE"/>
    <property type="match status" value="1"/>
</dbReference>
<dbReference type="STRING" id="1220924.W2RVV5"/>
<dbReference type="InterPro" id="IPR023198">
    <property type="entry name" value="PGP-like_dom2"/>
</dbReference>
<evidence type="ECO:0000313" key="6">
    <source>
        <dbReference type="Proteomes" id="UP000030752"/>
    </source>
</evidence>
<dbReference type="AlphaFoldDB" id="W2RVV5"/>
<gene>
    <name evidence="5" type="ORF">HMPREF1541_04859</name>
</gene>
<dbReference type="HOGENOM" id="CLU_045011_14_1_1"/>
<dbReference type="InParanoid" id="W2RVV5"/>
<dbReference type="eggNOG" id="ENOG502REF4">
    <property type="taxonomic scope" value="Eukaryota"/>
</dbReference>
<evidence type="ECO:0000313" key="5">
    <source>
        <dbReference type="EMBL" id="ETN40582.1"/>
    </source>
</evidence>
<keyword evidence="6" id="KW-1185">Reference proteome</keyword>
<dbReference type="InterPro" id="IPR023214">
    <property type="entry name" value="HAD_sf"/>
</dbReference>
<dbReference type="PANTHER" id="PTHR46193:SF18">
    <property type="entry name" value="HEXITOL PHOSPHATASE B"/>
    <property type="match status" value="1"/>
</dbReference>
<name>W2RVV5_CYPE1</name>
<evidence type="ECO:0008006" key="7">
    <source>
        <dbReference type="Google" id="ProtNLM"/>
    </source>
</evidence>
<evidence type="ECO:0000256" key="1">
    <source>
        <dbReference type="ARBA" id="ARBA00001946"/>
    </source>
</evidence>
<comment type="cofactor">
    <cofactor evidence="1">
        <name>Mg(2+)</name>
        <dbReference type="ChEBI" id="CHEBI:18420"/>
    </cofactor>
</comment>
<protein>
    <recommendedName>
        <fullName evidence="7">HAD hydrolase, family IA</fullName>
    </recommendedName>
</protein>
<dbReference type="GO" id="GO:0046872">
    <property type="term" value="F:metal ion binding"/>
    <property type="evidence" value="ECO:0007669"/>
    <property type="project" value="UniProtKB-KW"/>
</dbReference>
<keyword evidence="2" id="KW-0479">Metal-binding</keyword>
<dbReference type="OrthoDB" id="2107174at2759"/>
<sequence>MLFPANHDQLAAHLSTLITTTRPKNIPAALVKSPGLSSKLLLLSSNSRLSSSRTFCGLRFQSLTLFAMPLKVWIMFDLDNTLIDTEYLAFNCVAAVANRVLESKGITEKYTSDKLIGEPDFFGQAWKTMLNKLAEKHGFEITDQERKAWRQWEEEAVIAAVQKHGKPTKGVVEVLDKLTEEKKYRLAIVSSSSLPRMLACLDGVGLRKYFEDAHIFSASTSLPVPSAKPAPDVYEFALKTVGAAADQAVAVEDSLGGATASVGAGIDTIGYVGCMNMPMFQMQLEYDFPEKGAKATMTHWGQFFEILAKIEAGEE</sequence>
<dbReference type="Gene3D" id="1.10.150.240">
    <property type="entry name" value="Putative phosphatase, domain 2"/>
    <property type="match status" value="1"/>
</dbReference>
<dbReference type="SUPFAM" id="SSF56784">
    <property type="entry name" value="HAD-like"/>
    <property type="match status" value="1"/>
</dbReference>
<dbReference type="Proteomes" id="UP000030752">
    <property type="component" value="Unassembled WGS sequence"/>
</dbReference>
<organism evidence="5 6">
    <name type="scientific">Cyphellophora europaea (strain CBS 101466)</name>
    <name type="common">Phialophora europaea</name>
    <dbReference type="NCBI Taxonomy" id="1220924"/>
    <lineage>
        <taxon>Eukaryota</taxon>
        <taxon>Fungi</taxon>
        <taxon>Dikarya</taxon>
        <taxon>Ascomycota</taxon>
        <taxon>Pezizomycotina</taxon>
        <taxon>Eurotiomycetes</taxon>
        <taxon>Chaetothyriomycetidae</taxon>
        <taxon>Chaetothyriales</taxon>
        <taxon>Cyphellophoraceae</taxon>
        <taxon>Cyphellophora</taxon>
    </lineage>
</organism>
<dbReference type="GeneID" id="19972198"/>